<keyword evidence="2" id="KW-0472">Membrane</keyword>
<dbReference type="AlphaFoldDB" id="A0A804KS08"/>
<accession>A0A804KS08</accession>
<dbReference type="EnsemblPlants" id="Ma10_t03090.1">
    <property type="protein sequence ID" value="Ma10_p03090.1"/>
    <property type="gene ID" value="Ma10_g03090"/>
</dbReference>
<dbReference type="InParanoid" id="A0A804KS08"/>
<evidence type="ECO:0000313" key="3">
    <source>
        <dbReference type="EMBL" id="CAG1852394.1"/>
    </source>
</evidence>
<keyword evidence="5" id="KW-1185">Reference proteome</keyword>
<evidence type="ECO:0000256" key="1">
    <source>
        <dbReference type="SAM" id="MobiDB-lite"/>
    </source>
</evidence>
<sequence>MAAFFWAEKGNNVVIFATAKRRRKRQKNKRKKGKKIRTTQRDCSQSSSSFAPWFLPFKLERFSTYILVFYLIVISFNSAAYHGLLVFVHIQRLFHFIFPSPSAGLSLAGALHWWLRFGSSDGTQLRYDWFYGCDDIKPCIRLSEYFLKKRDEGDIRERDELLCLPVYAISTDTFAFCNRGGRSPVMGSWLARGYLTHRSPFCLVGGSPKCVLPLVQSSFLYVAGRNLAVDI</sequence>
<proteinExistence type="predicted"/>
<feature type="compositionally biased region" description="Basic residues" evidence="1">
    <location>
        <begin position="21"/>
        <end position="38"/>
    </location>
</feature>
<organism evidence="4 5">
    <name type="scientific">Musa acuminata subsp. malaccensis</name>
    <name type="common">Wild banana</name>
    <name type="synonym">Musa malaccensis</name>
    <dbReference type="NCBI Taxonomy" id="214687"/>
    <lineage>
        <taxon>Eukaryota</taxon>
        <taxon>Viridiplantae</taxon>
        <taxon>Streptophyta</taxon>
        <taxon>Embryophyta</taxon>
        <taxon>Tracheophyta</taxon>
        <taxon>Spermatophyta</taxon>
        <taxon>Magnoliopsida</taxon>
        <taxon>Liliopsida</taxon>
        <taxon>Zingiberales</taxon>
        <taxon>Musaceae</taxon>
        <taxon>Musa</taxon>
    </lineage>
</organism>
<evidence type="ECO:0000256" key="2">
    <source>
        <dbReference type="SAM" id="Phobius"/>
    </source>
</evidence>
<evidence type="ECO:0000313" key="4">
    <source>
        <dbReference type="EnsemblPlants" id="Ma10_p03090.1"/>
    </source>
</evidence>
<keyword evidence="2" id="KW-1133">Transmembrane helix</keyword>
<dbReference type="Gramene" id="Ma10_t03090.1">
    <property type="protein sequence ID" value="Ma10_p03090.1"/>
    <property type="gene ID" value="Ma10_g03090"/>
</dbReference>
<reference evidence="3" key="1">
    <citation type="submission" date="2021-03" db="EMBL/GenBank/DDBJ databases">
        <authorList>
            <consortium name="Genoscope - CEA"/>
            <person name="William W."/>
        </authorList>
    </citation>
    <scope>NUCLEOTIDE SEQUENCE</scope>
    <source>
        <strain evidence="3">Doubled-haploid Pahang</strain>
    </source>
</reference>
<protein>
    <submittedName>
        <fullName evidence="3">(wild Malaysian banana) hypothetical protein</fullName>
    </submittedName>
</protein>
<evidence type="ECO:0000313" key="5">
    <source>
        <dbReference type="Proteomes" id="UP000012960"/>
    </source>
</evidence>
<gene>
    <name evidence="3" type="ORF">GSMUA_306200.1</name>
</gene>
<feature type="transmembrane region" description="Helical" evidence="2">
    <location>
        <begin position="93"/>
        <end position="115"/>
    </location>
</feature>
<reference evidence="4" key="2">
    <citation type="submission" date="2021-05" db="UniProtKB">
        <authorList>
            <consortium name="EnsemblPlants"/>
        </authorList>
    </citation>
    <scope>IDENTIFICATION</scope>
    <source>
        <strain evidence="4">subsp. malaccensis</strain>
    </source>
</reference>
<name>A0A804KS08_MUSAM</name>
<feature type="region of interest" description="Disordered" evidence="1">
    <location>
        <begin position="21"/>
        <end position="47"/>
    </location>
</feature>
<keyword evidence="2" id="KW-0812">Transmembrane</keyword>
<dbReference type="EMBL" id="HG996476">
    <property type="protein sequence ID" value="CAG1852394.1"/>
    <property type="molecule type" value="Genomic_DNA"/>
</dbReference>
<dbReference type="Proteomes" id="UP000012960">
    <property type="component" value="Unplaced"/>
</dbReference>
<feature type="transmembrane region" description="Helical" evidence="2">
    <location>
        <begin position="62"/>
        <end position="81"/>
    </location>
</feature>